<dbReference type="InterPro" id="IPR011006">
    <property type="entry name" value="CheY-like_superfamily"/>
</dbReference>
<evidence type="ECO:0000256" key="6">
    <source>
        <dbReference type="PROSITE-ProRule" id="PRU00169"/>
    </source>
</evidence>
<dbReference type="PANTHER" id="PTHR44688:SF16">
    <property type="entry name" value="DNA-BINDING TRANSCRIPTIONAL ACTIVATOR DEVR_DOSR"/>
    <property type="match status" value="1"/>
</dbReference>
<keyword evidence="2" id="KW-0902">Two-component regulatory system</keyword>
<reference evidence="9 10" key="1">
    <citation type="submission" date="2019-03" db="EMBL/GenBank/DDBJ databases">
        <title>Complete Genome Sequence of Paraburkholderia dipogonis ICMP 19430T, a Nitrogen-fixing Symbiont of the South African Invasive Legume Dipogon lignosus in New Zealand.</title>
        <authorList>
            <person name="De Meyer S.E."/>
        </authorList>
    </citation>
    <scope>NUCLEOTIDE SEQUENCE [LARGE SCALE GENOMIC DNA]</scope>
    <source>
        <strain evidence="9 10">ICMP 19430</strain>
    </source>
</reference>
<gene>
    <name evidence="9" type="ORF">E2553_01640</name>
</gene>
<dbReference type="GO" id="GO:0000160">
    <property type="term" value="P:phosphorelay signal transduction system"/>
    <property type="evidence" value="ECO:0007669"/>
    <property type="project" value="UniProtKB-KW"/>
</dbReference>
<dbReference type="SUPFAM" id="SSF52172">
    <property type="entry name" value="CheY-like"/>
    <property type="match status" value="1"/>
</dbReference>
<evidence type="ECO:0000259" key="8">
    <source>
        <dbReference type="PROSITE" id="PS50110"/>
    </source>
</evidence>
<dbReference type="CDD" id="cd17537">
    <property type="entry name" value="REC_FixJ"/>
    <property type="match status" value="1"/>
</dbReference>
<dbReference type="SMART" id="SM00448">
    <property type="entry name" value="REC"/>
    <property type="match status" value="1"/>
</dbReference>
<dbReference type="PROSITE" id="PS50110">
    <property type="entry name" value="RESPONSE_REGULATORY"/>
    <property type="match status" value="1"/>
</dbReference>
<evidence type="ECO:0000256" key="5">
    <source>
        <dbReference type="ARBA" id="ARBA00023163"/>
    </source>
</evidence>
<evidence type="ECO:0000256" key="3">
    <source>
        <dbReference type="ARBA" id="ARBA00023015"/>
    </source>
</evidence>
<dbReference type="PANTHER" id="PTHR44688">
    <property type="entry name" value="DNA-BINDING TRANSCRIPTIONAL ACTIVATOR DEVR_DOSR"/>
    <property type="match status" value="1"/>
</dbReference>
<dbReference type="InterPro" id="IPR036388">
    <property type="entry name" value="WH-like_DNA-bd_sf"/>
</dbReference>
<dbReference type="Gene3D" id="1.10.10.10">
    <property type="entry name" value="Winged helix-like DNA-binding domain superfamily/Winged helix DNA-binding domain"/>
    <property type="match status" value="1"/>
</dbReference>
<accession>A0A4Y8N2H7</accession>
<dbReference type="InterPro" id="IPR001789">
    <property type="entry name" value="Sig_transdc_resp-reg_receiver"/>
</dbReference>
<dbReference type="PRINTS" id="PR00038">
    <property type="entry name" value="HTHLUXR"/>
</dbReference>
<evidence type="ECO:0000259" key="7">
    <source>
        <dbReference type="PROSITE" id="PS50043"/>
    </source>
</evidence>
<dbReference type="Pfam" id="PF00196">
    <property type="entry name" value="GerE"/>
    <property type="match status" value="1"/>
</dbReference>
<keyword evidence="5" id="KW-0804">Transcription</keyword>
<dbReference type="AlphaFoldDB" id="A0A4Y8N2H7"/>
<dbReference type="GO" id="GO:0003677">
    <property type="term" value="F:DNA binding"/>
    <property type="evidence" value="ECO:0007669"/>
    <property type="project" value="UniProtKB-KW"/>
</dbReference>
<feature type="domain" description="Response regulatory" evidence="8">
    <location>
        <begin position="18"/>
        <end position="132"/>
    </location>
</feature>
<evidence type="ECO:0000256" key="2">
    <source>
        <dbReference type="ARBA" id="ARBA00023012"/>
    </source>
</evidence>
<dbReference type="CDD" id="cd06170">
    <property type="entry name" value="LuxR_C_like"/>
    <property type="match status" value="1"/>
</dbReference>
<dbReference type="SMART" id="SM00421">
    <property type="entry name" value="HTH_LUXR"/>
    <property type="match status" value="1"/>
</dbReference>
<dbReference type="GeneID" id="97307493"/>
<evidence type="ECO:0000313" key="9">
    <source>
        <dbReference type="EMBL" id="TFE43845.1"/>
    </source>
</evidence>
<comment type="caution">
    <text evidence="9">The sequence shown here is derived from an EMBL/GenBank/DDBJ whole genome shotgun (WGS) entry which is preliminary data.</text>
</comment>
<evidence type="ECO:0000256" key="1">
    <source>
        <dbReference type="ARBA" id="ARBA00022553"/>
    </source>
</evidence>
<organism evidence="9 10">
    <name type="scientific">Paraburkholderia dipogonis</name>
    <dbReference type="NCBI Taxonomy" id="1211383"/>
    <lineage>
        <taxon>Bacteria</taxon>
        <taxon>Pseudomonadati</taxon>
        <taxon>Pseudomonadota</taxon>
        <taxon>Betaproteobacteria</taxon>
        <taxon>Burkholderiales</taxon>
        <taxon>Burkholderiaceae</taxon>
        <taxon>Paraburkholderia</taxon>
    </lineage>
</organism>
<dbReference type="Pfam" id="PF00072">
    <property type="entry name" value="Response_reg"/>
    <property type="match status" value="1"/>
</dbReference>
<feature type="modified residue" description="4-aspartylphosphate" evidence="6">
    <location>
        <position position="67"/>
    </location>
</feature>
<dbReference type="Proteomes" id="UP000297385">
    <property type="component" value="Unassembled WGS sequence"/>
</dbReference>
<dbReference type="EMBL" id="SNVI01000001">
    <property type="protein sequence ID" value="TFE43845.1"/>
    <property type="molecule type" value="Genomic_DNA"/>
</dbReference>
<dbReference type="GO" id="GO:0006355">
    <property type="term" value="P:regulation of DNA-templated transcription"/>
    <property type="evidence" value="ECO:0007669"/>
    <property type="project" value="InterPro"/>
</dbReference>
<dbReference type="PROSITE" id="PS50043">
    <property type="entry name" value="HTH_LUXR_2"/>
    <property type="match status" value="1"/>
</dbReference>
<keyword evidence="4" id="KW-0238">DNA-binding</keyword>
<keyword evidence="1 6" id="KW-0597">Phosphoprotein</keyword>
<evidence type="ECO:0000313" key="10">
    <source>
        <dbReference type="Proteomes" id="UP000297385"/>
    </source>
</evidence>
<name>A0A4Y8N2H7_9BURK</name>
<dbReference type="InterPro" id="IPR000792">
    <property type="entry name" value="Tscrpt_reg_LuxR_C"/>
</dbReference>
<keyword evidence="3" id="KW-0805">Transcription regulation</keyword>
<protein>
    <submittedName>
        <fullName evidence="9">Response regulator transcription factor</fullName>
    </submittedName>
</protein>
<dbReference type="FunFam" id="3.40.50.2300:FF:000018">
    <property type="entry name" value="DNA-binding transcriptional regulator NtrC"/>
    <property type="match status" value="1"/>
</dbReference>
<dbReference type="SUPFAM" id="SSF46894">
    <property type="entry name" value="C-terminal effector domain of the bipartite response regulators"/>
    <property type="match status" value="1"/>
</dbReference>
<dbReference type="RefSeq" id="WP_134455743.1">
    <property type="nucleotide sequence ID" value="NZ_JBHMFL010000156.1"/>
</dbReference>
<dbReference type="InterPro" id="IPR016032">
    <property type="entry name" value="Sig_transdc_resp-reg_C-effctor"/>
</dbReference>
<proteinExistence type="predicted"/>
<dbReference type="Gene3D" id="3.40.50.2300">
    <property type="match status" value="1"/>
</dbReference>
<feature type="domain" description="HTH luxR-type" evidence="7">
    <location>
        <begin position="148"/>
        <end position="213"/>
    </location>
</feature>
<evidence type="ECO:0000256" key="4">
    <source>
        <dbReference type="ARBA" id="ARBA00023125"/>
    </source>
</evidence>
<sequence>MPSDPNSNSTKNGGDASVVYVIDDEEPMRLALSALLRSIGLSVETFASSREFLAFPKHGGPSCLILDVRLRGESGLAFQQELAGSGLHMPILFITAHGDIEMTVKAMKAGAVDFIPKPFRNQDLIDAVDQALKRDRERLDVEQANGALRAAYESLTPREKEVMGFVVMGLMNKQIASEMHLSEITVKIHRGQAMKKMAARSVADLVRKAEALKNEPRATR</sequence>